<feature type="transmembrane region" description="Helical" evidence="7">
    <location>
        <begin position="311"/>
        <end position="337"/>
    </location>
</feature>
<feature type="transmembrane region" description="Helical" evidence="7">
    <location>
        <begin position="376"/>
        <end position="395"/>
    </location>
</feature>
<feature type="transmembrane region" description="Helical" evidence="7">
    <location>
        <begin position="244"/>
        <end position="264"/>
    </location>
</feature>
<feature type="transmembrane region" description="Helical" evidence="7">
    <location>
        <begin position="415"/>
        <end position="436"/>
    </location>
</feature>
<organism evidence="9 10">
    <name type="scientific">Capsaspora owczarzaki (strain ATCC 30864)</name>
    <dbReference type="NCBI Taxonomy" id="595528"/>
    <lineage>
        <taxon>Eukaryota</taxon>
        <taxon>Filasterea</taxon>
        <taxon>Capsaspora</taxon>
    </lineage>
</organism>
<feature type="transmembrane region" description="Helical" evidence="7">
    <location>
        <begin position="527"/>
        <end position="550"/>
    </location>
</feature>
<dbReference type="InterPro" id="IPR051068">
    <property type="entry name" value="MFS_Domain-Containing_Protein"/>
</dbReference>
<dbReference type="PANTHER" id="PTHR23510">
    <property type="entry name" value="INNER MEMBRANE TRANSPORT PROTEIN YAJR"/>
    <property type="match status" value="1"/>
</dbReference>
<proteinExistence type="predicted"/>
<evidence type="ECO:0000313" key="9">
    <source>
        <dbReference type="EMBL" id="KJE92677.1"/>
    </source>
</evidence>
<dbReference type="InterPro" id="IPR020846">
    <property type="entry name" value="MFS_dom"/>
</dbReference>
<feature type="transmembrane region" description="Helical" evidence="7">
    <location>
        <begin position="493"/>
        <end position="515"/>
    </location>
</feature>
<evidence type="ECO:0000256" key="5">
    <source>
        <dbReference type="ARBA" id="ARBA00023136"/>
    </source>
</evidence>
<keyword evidence="2" id="KW-0813">Transport</keyword>
<gene>
    <name evidence="9" type="ORF">CAOG_003594</name>
</gene>
<feature type="domain" description="Major facilitator superfamily (MFS) profile" evidence="8">
    <location>
        <begin position="141"/>
        <end position="585"/>
    </location>
</feature>
<dbReference type="PANTHER" id="PTHR23510:SF3">
    <property type="entry name" value="MAJOR FACILITATOR SUPERFAMILY DOMAIN-CONTAINING PROTEIN 8"/>
    <property type="match status" value="1"/>
</dbReference>
<evidence type="ECO:0000256" key="3">
    <source>
        <dbReference type="ARBA" id="ARBA00022692"/>
    </source>
</evidence>
<protein>
    <submittedName>
        <fullName evidence="9">Major facilitator superfamily transporter domain containing 8</fullName>
    </submittedName>
</protein>
<feature type="compositionally biased region" description="Basic and acidic residues" evidence="6">
    <location>
        <begin position="76"/>
        <end position="92"/>
    </location>
</feature>
<dbReference type="CDD" id="cd17326">
    <property type="entry name" value="MFS_MFSD8"/>
    <property type="match status" value="1"/>
</dbReference>
<dbReference type="Pfam" id="PF07690">
    <property type="entry name" value="MFS_1"/>
    <property type="match status" value="1"/>
</dbReference>
<dbReference type="InParanoid" id="A0A0D2VQ44"/>
<keyword evidence="4 7" id="KW-1133">Transmembrane helix</keyword>
<evidence type="ECO:0000256" key="6">
    <source>
        <dbReference type="SAM" id="MobiDB-lite"/>
    </source>
</evidence>
<sequence>MTWTIYYSLLFFTHFLSVPISSIALRMGDDNERRPLLFNEDSEASEQAVLYRGINSEYNRDETGSLLSDSSLAYSPRDKASSDYRSTLHDETDPNIGSSADYRKAGPSQKPLHDLSSDKSPLLSGADAVESEIDRKQRWWSIRIMYLAMFFSSVAFSILIASLSPFLTLLSPKGESTNSFLGYVVAAYSIGQFASSPFFGWWANRAPYKWCLFVSILINVSGNMMYCLSNYTTDDNEGQKYVMLIARLVVGLSAGNVAITRAYVAGATHLSERTHTMSMLSACQTGGFVVGPLLGSAFSSIDPGVRTGPLIINYCTAPALFSVFLGIIQAIIVLIFFREYRLDGGAVSRTTVKADAEARKANSLAKAPNMMPMDKLAVGLCVFMFFLILFVFALYETIGTPLTKDEYSWSDTEATRYVGILFGVSGGIGVLIFMVVKPLSARFGDRKTMIAGMLLVVIGFIFYLPFGPPSYTPCPNDKFGWCDHTPTLPLAQYIVACTFISLGYPVVTVLLFIIYSKVLGPGPQGTYMGILTAAGSLARVLGPLFITNAWDAAGPYAAFAPVLGLLVIMTVTALVFYKRLIPRRALTTM</sequence>
<dbReference type="OrthoDB" id="370281at2759"/>
<keyword evidence="3 7" id="KW-0812">Transmembrane</keyword>
<dbReference type="InterPro" id="IPR011701">
    <property type="entry name" value="MFS"/>
</dbReference>
<feature type="transmembrane region" description="Helical" evidence="7">
    <location>
        <begin position="556"/>
        <end position="577"/>
    </location>
</feature>
<dbReference type="eggNOG" id="KOG2325">
    <property type="taxonomic scope" value="Eukaryota"/>
</dbReference>
<accession>A0A0D2VQ44</accession>
<evidence type="ECO:0000256" key="2">
    <source>
        <dbReference type="ARBA" id="ARBA00022448"/>
    </source>
</evidence>
<dbReference type="PROSITE" id="PS50850">
    <property type="entry name" value="MFS"/>
    <property type="match status" value="1"/>
</dbReference>
<dbReference type="GO" id="GO:0012505">
    <property type="term" value="C:endomembrane system"/>
    <property type="evidence" value="ECO:0007669"/>
    <property type="project" value="UniProtKB-SubCell"/>
</dbReference>
<reference evidence="10" key="1">
    <citation type="submission" date="2011-02" db="EMBL/GenBank/DDBJ databases">
        <title>The Genome Sequence of Capsaspora owczarzaki ATCC 30864.</title>
        <authorList>
            <person name="Russ C."/>
            <person name="Cuomo C."/>
            <person name="Burger G."/>
            <person name="Gray M.W."/>
            <person name="Holland P.W.H."/>
            <person name="King N."/>
            <person name="Lang F.B.F."/>
            <person name="Roger A.J."/>
            <person name="Ruiz-Trillo I."/>
            <person name="Young S.K."/>
            <person name="Zeng Q."/>
            <person name="Gargeya S."/>
            <person name="Alvarado L."/>
            <person name="Berlin A."/>
            <person name="Chapman S.B."/>
            <person name="Chen Z."/>
            <person name="Freedman E."/>
            <person name="Gellesch M."/>
            <person name="Goldberg J."/>
            <person name="Griggs A."/>
            <person name="Gujja S."/>
            <person name="Heilman E."/>
            <person name="Heiman D."/>
            <person name="Howarth C."/>
            <person name="Mehta T."/>
            <person name="Neiman D."/>
            <person name="Pearson M."/>
            <person name="Roberts A."/>
            <person name="Saif S."/>
            <person name="Shea T."/>
            <person name="Shenoy N."/>
            <person name="Sisk P."/>
            <person name="Stolte C."/>
            <person name="Sykes S."/>
            <person name="White J."/>
            <person name="Yandava C."/>
            <person name="Haas B."/>
            <person name="Nusbaum C."/>
            <person name="Birren B."/>
        </authorList>
    </citation>
    <scope>NUCLEOTIDE SEQUENCE</scope>
    <source>
        <strain evidence="10">ATCC 30864</strain>
    </source>
</reference>
<evidence type="ECO:0000256" key="1">
    <source>
        <dbReference type="ARBA" id="ARBA00004127"/>
    </source>
</evidence>
<dbReference type="PhylomeDB" id="A0A0D2VQ44"/>
<evidence type="ECO:0000313" key="10">
    <source>
        <dbReference type="Proteomes" id="UP000008743"/>
    </source>
</evidence>
<dbReference type="STRING" id="595528.A0A0D2VQ44"/>
<dbReference type="SUPFAM" id="SSF103473">
    <property type="entry name" value="MFS general substrate transporter"/>
    <property type="match status" value="1"/>
</dbReference>
<dbReference type="FunCoup" id="A0A0D2VQ44">
    <property type="interactions" value="48"/>
</dbReference>
<dbReference type="GO" id="GO:0005765">
    <property type="term" value="C:lysosomal membrane"/>
    <property type="evidence" value="ECO:0007669"/>
    <property type="project" value="TreeGrafter"/>
</dbReference>
<feature type="transmembrane region" description="Helical" evidence="7">
    <location>
        <begin position="448"/>
        <end position="466"/>
    </location>
</feature>
<feature type="region of interest" description="Disordered" evidence="6">
    <location>
        <begin position="69"/>
        <end position="119"/>
    </location>
</feature>
<keyword evidence="5 7" id="KW-0472">Membrane</keyword>
<dbReference type="Proteomes" id="UP000008743">
    <property type="component" value="Unassembled WGS sequence"/>
</dbReference>
<evidence type="ECO:0000256" key="7">
    <source>
        <dbReference type="SAM" id="Phobius"/>
    </source>
</evidence>
<feature type="transmembrane region" description="Helical" evidence="7">
    <location>
        <begin position="210"/>
        <end position="232"/>
    </location>
</feature>
<feature type="transmembrane region" description="Helical" evidence="7">
    <location>
        <begin position="180"/>
        <end position="203"/>
    </location>
</feature>
<dbReference type="AlphaFoldDB" id="A0A0D2VQ44"/>
<feature type="transmembrane region" description="Helical" evidence="7">
    <location>
        <begin position="6"/>
        <end position="25"/>
    </location>
</feature>
<feature type="transmembrane region" description="Helical" evidence="7">
    <location>
        <begin position="276"/>
        <end position="299"/>
    </location>
</feature>
<feature type="transmembrane region" description="Helical" evidence="7">
    <location>
        <begin position="144"/>
        <end position="168"/>
    </location>
</feature>
<dbReference type="InterPro" id="IPR036259">
    <property type="entry name" value="MFS_trans_sf"/>
</dbReference>
<dbReference type="GO" id="GO:0022857">
    <property type="term" value="F:transmembrane transporter activity"/>
    <property type="evidence" value="ECO:0007669"/>
    <property type="project" value="InterPro"/>
</dbReference>
<dbReference type="Gene3D" id="1.20.1250.20">
    <property type="entry name" value="MFS general substrate transporter like domains"/>
    <property type="match status" value="1"/>
</dbReference>
<comment type="subcellular location">
    <subcellularLocation>
        <location evidence="1">Endomembrane system</location>
        <topology evidence="1">Multi-pass membrane protein</topology>
    </subcellularLocation>
</comment>
<dbReference type="EMBL" id="KE346364">
    <property type="protein sequence ID" value="KJE92677.1"/>
    <property type="molecule type" value="Genomic_DNA"/>
</dbReference>
<evidence type="ECO:0000259" key="8">
    <source>
        <dbReference type="PROSITE" id="PS50850"/>
    </source>
</evidence>
<keyword evidence="10" id="KW-1185">Reference proteome</keyword>
<evidence type="ECO:0000256" key="4">
    <source>
        <dbReference type="ARBA" id="ARBA00022989"/>
    </source>
</evidence>
<name>A0A0D2VQ44_CAPO3</name>